<feature type="binding site" evidence="7">
    <location>
        <position position="62"/>
    </location>
    <ligand>
        <name>tRNA</name>
        <dbReference type="ChEBI" id="CHEBI:17843"/>
    </ligand>
</feature>
<sequence length="181" mass="20332">MKLIVGLGNPGPEYEKTRHNAGFMTIDKIAEKLGIKLDEKKFNGVYYRDKDICVAKPLTYMNKSGDFVRAIKDYYNIPIDDILIIYDDMDLPLGKATIKQKGSAGGHNGMKDIINKLGTEEIKRVKIGIGRGENVIDFVLGKFSYNDLKIIEQVIDVSSDAVISYISNDIRFVMNKYSGKL</sequence>
<dbReference type="NCBIfam" id="TIGR00447">
    <property type="entry name" value="pth"/>
    <property type="match status" value="1"/>
</dbReference>
<evidence type="ECO:0000256" key="6">
    <source>
        <dbReference type="ARBA" id="ARBA00050038"/>
    </source>
</evidence>
<comment type="function">
    <text evidence="7">Catalyzes the release of premature peptidyl moieties from peptidyl-tRNA molecules trapped in stalled 50S ribosomal subunits, and thus maintains levels of free tRNAs and 50S ribosomes.</text>
</comment>
<dbReference type="GO" id="GO:0004045">
    <property type="term" value="F:peptidyl-tRNA hydrolase activity"/>
    <property type="evidence" value="ECO:0007669"/>
    <property type="project" value="UniProtKB-EC"/>
</dbReference>
<feature type="site" description="Discriminates between blocked and unblocked aminoacyl-tRNA" evidence="7">
    <location>
        <position position="9"/>
    </location>
</feature>
<dbReference type="Proteomes" id="UP000316851">
    <property type="component" value="Unassembled WGS sequence"/>
</dbReference>
<comment type="subcellular location">
    <subcellularLocation>
        <location evidence="7">Cytoplasm</location>
    </subcellularLocation>
</comment>
<evidence type="ECO:0000256" key="1">
    <source>
        <dbReference type="ARBA" id="ARBA00013260"/>
    </source>
</evidence>
<evidence type="ECO:0000313" key="10">
    <source>
        <dbReference type="EMBL" id="TPR53865.1"/>
    </source>
</evidence>
<keyword evidence="7" id="KW-0963">Cytoplasm</keyword>
<evidence type="ECO:0000256" key="4">
    <source>
        <dbReference type="ARBA" id="ARBA00022884"/>
    </source>
</evidence>
<evidence type="ECO:0000256" key="2">
    <source>
        <dbReference type="ARBA" id="ARBA00022555"/>
    </source>
</evidence>
<feature type="binding site" evidence="7">
    <location>
        <position position="60"/>
    </location>
    <ligand>
        <name>tRNA</name>
        <dbReference type="ChEBI" id="CHEBI:17843"/>
    </ligand>
</feature>
<reference evidence="10" key="1">
    <citation type="submission" date="2019-06" db="EMBL/GenBank/DDBJ databases">
        <title>Mycoplasma neophronis type strain whole genome sequence.</title>
        <authorList>
            <person name="Spergser J."/>
        </authorList>
    </citation>
    <scope>NUCLEOTIDE SEQUENCE [LARGE SCALE GENOMIC DNA]</scope>
    <source>
        <strain evidence="10">DSM 24097</strain>
    </source>
</reference>
<comment type="catalytic activity">
    <reaction evidence="7 8">
        <text>an N-acyl-L-alpha-aminoacyl-tRNA + H2O = an N-acyl-L-amino acid + a tRNA + H(+)</text>
        <dbReference type="Rhea" id="RHEA:54448"/>
        <dbReference type="Rhea" id="RHEA-COMP:10123"/>
        <dbReference type="Rhea" id="RHEA-COMP:13883"/>
        <dbReference type="ChEBI" id="CHEBI:15377"/>
        <dbReference type="ChEBI" id="CHEBI:15378"/>
        <dbReference type="ChEBI" id="CHEBI:59874"/>
        <dbReference type="ChEBI" id="CHEBI:78442"/>
        <dbReference type="ChEBI" id="CHEBI:138191"/>
        <dbReference type="EC" id="3.1.1.29"/>
    </reaction>
</comment>
<name>A0ABY2YZR6_9BACT</name>
<dbReference type="SUPFAM" id="SSF53178">
    <property type="entry name" value="Peptidyl-tRNA hydrolase-like"/>
    <property type="match status" value="1"/>
</dbReference>
<evidence type="ECO:0000256" key="9">
    <source>
        <dbReference type="RuleBase" id="RU004320"/>
    </source>
</evidence>
<evidence type="ECO:0000256" key="5">
    <source>
        <dbReference type="ARBA" id="ARBA00038063"/>
    </source>
</evidence>
<organism evidence="10 11">
    <name type="scientific">Metamycoplasma neophronis</name>
    <dbReference type="NCBI Taxonomy" id="872983"/>
    <lineage>
        <taxon>Bacteria</taxon>
        <taxon>Bacillati</taxon>
        <taxon>Mycoplasmatota</taxon>
        <taxon>Mycoplasmoidales</taxon>
        <taxon>Metamycoplasmataceae</taxon>
        <taxon>Metamycoplasma</taxon>
    </lineage>
</organism>
<accession>A0ABY2YZR6</accession>
<dbReference type="PROSITE" id="PS01196">
    <property type="entry name" value="PEPT_TRNA_HYDROL_2"/>
    <property type="match status" value="1"/>
</dbReference>
<dbReference type="HAMAP" id="MF_00083">
    <property type="entry name" value="Pept_tRNA_hydro_bact"/>
    <property type="match status" value="1"/>
</dbReference>
<evidence type="ECO:0000256" key="3">
    <source>
        <dbReference type="ARBA" id="ARBA00022801"/>
    </source>
</evidence>
<feature type="site" description="Stabilizes the basic form of H active site to accept a proton" evidence="7">
    <location>
        <position position="87"/>
    </location>
</feature>
<dbReference type="PANTHER" id="PTHR17224">
    <property type="entry name" value="PEPTIDYL-TRNA HYDROLASE"/>
    <property type="match status" value="1"/>
</dbReference>
<dbReference type="PROSITE" id="PS01195">
    <property type="entry name" value="PEPT_TRNA_HYDROL_1"/>
    <property type="match status" value="1"/>
</dbReference>
<dbReference type="InterPro" id="IPR036416">
    <property type="entry name" value="Pept_tRNA_hydro_sf"/>
</dbReference>
<gene>
    <name evidence="7" type="primary">pth</name>
    <name evidence="10" type="ORF">FJR74_01725</name>
</gene>
<keyword evidence="11" id="KW-1185">Reference proteome</keyword>
<feature type="binding site" evidence="7">
    <location>
        <position position="108"/>
    </location>
    <ligand>
        <name>tRNA</name>
        <dbReference type="ChEBI" id="CHEBI:17843"/>
    </ligand>
</feature>
<protein>
    <recommendedName>
        <fullName evidence="6 7">Peptidyl-tRNA hydrolase</fullName>
        <shortName evidence="7">Pth</shortName>
        <ecNumber evidence="1 7">3.1.1.29</ecNumber>
    </recommendedName>
</protein>
<dbReference type="PANTHER" id="PTHR17224:SF1">
    <property type="entry name" value="PEPTIDYL-TRNA HYDROLASE"/>
    <property type="match status" value="1"/>
</dbReference>
<feature type="active site" description="Proton acceptor" evidence="7">
    <location>
        <position position="19"/>
    </location>
</feature>
<dbReference type="EMBL" id="VHHP01000004">
    <property type="protein sequence ID" value="TPR53865.1"/>
    <property type="molecule type" value="Genomic_DNA"/>
</dbReference>
<comment type="similarity">
    <text evidence="5 7 9">Belongs to the PTH family.</text>
</comment>
<dbReference type="Pfam" id="PF01195">
    <property type="entry name" value="Pept_tRNA_hydro"/>
    <property type="match status" value="1"/>
</dbReference>
<proteinExistence type="inferred from homology"/>
<comment type="subunit">
    <text evidence="7">Monomer.</text>
</comment>
<comment type="caution">
    <text evidence="10">The sequence shown here is derived from an EMBL/GenBank/DDBJ whole genome shotgun (WGS) entry which is preliminary data.</text>
</comment>
<evidence type="ECO:0000256" key="8">
    <source>
        <dbReference type="RuleBase" id="RU000673"/>
    </source>
</evidence>
<dbReference type="RefSeq" id="WP_140914830.1">
    <property type="nucleotide sequence ID" value="NZ_VHHP01000004.1"/>
</dbReference>
<keyword evidence="2 7" id="KW-0820">tRNA-binding</keyword>
<comment type="function">
    <text evidence="7">Hydrolyzes ribosome-free peptidyl-tRNAs (with 1 or more amino acids incorporated), which drop off the ribosome during protein synthesis, or as a result of ribosome stalling.</text>
</comment>
<keyword evidence="3 7" id="KW-0378">Hydrolase</keyword>
<dbReference type="InterPro" id="IPR001328">
    <property type="entry name" value="Pept_tRNA_hydro"/>
</dbReference>
<evidence type="ECO:0000313" key="11">
    <source>
        <dbReference type="Proteomes" id="UP000316851"/>
    </source>
</evidence>
<dbReference type="Gene3D" id="3.40.50.1470">
    <property type="entry name" value="Peptidyl-tRNA hydrolase"/>
    <property type="match status" value="1"/>
</dbReference>
<dbReference type="CDD" id="cd00462">
    <property type="entry name" value="PTH"/>
    <property type="match status" value="1"/>
</dbReference>
<evidence type="ECO:0000256" key="7">
    <source>
        <dbReference type="HAMAP-Rule" id="MF_00083"/>
    </source>
</evidence>
<dbReference type="InterPro" id="IPR018171">
    <property type="entry name" value="Pept_tRNA_hydro_CS"/>
</dbReference>
<keyword evidence="4 7" id="KW-0694">RNA-binding</keyword>
<dbReference type="EC" id="3.1.1.29" evidence="1 7"/>
<feature type="binding site" evidence="7">
    <location>
        <position position="14"/>
    </location>
    <ligand>
        <name>tRNA</name>
        <dbReference type="ChEBI" id="CHEBI:17843"/>
    </ligand>
</feature>